<dbReference type="Proteomes" id="UP001183629">
    <property type="component" value="Unassembled WGS sequence"/>
</dbReference>
<gene>
    <name evidence="2" type="ORF">J2S44_000960</name>
</gene>
<evidence type="ECO:0000313" key="3">
    <source>
        <dbReference type="Proteomes" id="UP001183629"/>
    </source>
</evidence>
<accession>A0AAE4CQA6</accession>
<name>A0AAE4CQA6_9ACTN</name>
<feature type="transmembrane region" description="Helical" evidence="1">
    <location>
        <begin position="13"/>
        <end position="32"/>
    </location>
</feature>
<sequence>MARFENLSINVKSLTAVATAVLVAVVVGLVGLTRLSDSSRSA</sequence>
<dbReference type="AlphaFoldDB" id="A0AAE4CQA6"/>
<keyword evidence="1" id="KW-0472">Membrane</keyword>
<keyword evidence="3" id="KW-1185">Reference proteome</keyword>
<evidence type="ECO:0000256" key="1">
    <source>
        <dbReference type="SAM" id="Phobius"/>
    </source>
</evidence>
<evidence type="ECO:0000313" key="2">
    <source>
        <dbReference type="EMBL" id="MDR7320710.1"/>
    </source>
</evidence>
<keyword evidence="1" id="KW-1133">Transmembrane helix</keyword>
<comment type="caution">
    <text evidence="2">The sequence shown here is derived from an EMBL/GenBank/DDBJ whole genome shotgun (WGS) entry which is preliminary data.</text>
</comment>
<reference evidence="2 3" key="1">
    <citation type="submission" date="2023-07" db="EMBL/GenBank/DDBJ databases">
        <title>Sequencing the genomes of 1000 actinobacteria strains.</title>
        <authorList>
            <person name="Klenk H.-P."/>
        </authorList>
    </citation>
    <scope>NUCLEOTIDE SEQUENCE [LARGE SCALE GENOMIC DNA]</scope>
    <source>
        <strain evidence="2 3">DSM 44711</strain>
    </source>
</reference>
<dbReference type="RefSeq" id="WP_310409331.1">
    <property type="nucleotide sequence ID" value="NZ_JAVDYC010000001.1"/>
</dbReference>
<protein>
    <submittedName>
        <fullName evidence="2">Uncharacterized protein</fullName>
    </submittedName>
</protein>
<dbReference type="EMBL" id="JAVDYC010000001">
    <property type="protein sequence ID" value="MDR7320710.1"/>
    <property type="molecule type" value="Genomic_DNA"/>
</dbReference>
<organism evidence="2 3">
    <name type="scientific">Catenuloplanes niger</name>
    <dbReference type="NCBI Taxonomy" id="587534"/>
    <lineage>
        <taxon>Bacteria</taxon>
        <taxon>Bacillati</taxon>
        <taxon>Actinomycetota</taxon>
        <taxon>Actinomycetes</taxon>
        <taxon>Micromonosporales</taxon>
        <taxon>Micromonosporaceae</taxon>
        <taxon>Catenuloplanes</taxon>
    </lineage>
</organism>
<keyword evidence="1" id="KW-0812">Transmembrane</keyword>
<proteinExistence type="predicted"/>